<sequence length="373" mass="41082">MTPDEISILVAGLIGGSALLSLLVALLVLTYAEQLRRIFRIRPLAPINPALPGHYVLPYLEPRPLVEPVGQIHAPAPQRRATFAATSSDEHLPPRNVTPGPSNVPRTPPPTYNPSETEEYGRFLRSIFRSTTPDDLPLITIPDSPETPVRALIPEDLNPETPRTPSPLRRQRLSGTLHTGGIRIGTPAHLCPLPDSDDESNSDSASSNYGGNEPVAEREDDDPLNPNGSDYEHGSSAASTSSSEADTKDLRTGSEWATTSRPSEVPAFLDEDERQQSAQEFTPIDSERNSPHPPAVSSWMLDPEPTQSNELSPTYYSHSHSHRETDPIWMAPPDFDNFNQDEETFGGWADEEDYEETGDYRDYTPAPINDGDY</sequence>
<feature type="compositionally biased region" description="Polar residues" evidence="1">
    <location>
        <begin position="305"/>
        <end position="318"/>
    </location>
</feature>
<keyword evidence="2" id="KW-1133">Transmembrane helix</keyword>
<protein>
    <submittedName>
        <fullName evidence="3">Uncharacterized protein</fullName>
    </submittedName>
</protein>
<feature type="region of interest" description="Disordered" evidence="1">
    <location>
        <begin position="80"/>
        <end position="117"/>
    </location>
</feature>
<feature type="region of interest" description="Disordered" evidence="1">
    <location>
        <begin position="134"/>
        <end position="373"/>
    </location>
</feature>
<feature type="transmembrane region" description="Helical" evidence="2">
    <location>
        <begin position="6"/>
        <end position="32"/>
    </location>
</feature>
<organism evidence="3 4">
    <name type="scientific">Armillaria ostoyae</name>
    <name type="common">Armillaria root rot fungus</name>
    <dbReference type="NCBI Taxonomy" id="47428"/>
    <lineage>
        <taxon>Eukaryota</taxon>
        <taxon>Fungi</taxon>
        <taxon>Dikarya</taxon>
        <taxon>Basidiomycota</taxon>
        <taxon>Agaricomycotina</taxon>
        <taxon>Agaricomycetes</taxon>
        <taxon>Agaricomycetidae</taxon>
        <taxon>Agaricales</taxon>
        <taxon>Marasmiineae</taxon>
        <taxon>Physalacriaceae</taxon>
        <taxon>Armillaria</taxon>
    </lineage>
</organism>
<feature type="compositionally biased region" description="Acidic residues" evidence="1">
    <location>
        <begin position="339"/>
        <end position="357"/>
    </location>
</feature>
<dbReference type="AlphaFoldDB" id="A0A284RJJ0"/>
<feature type="compositionally biased region" description="Low complexity" evidence="1">
    <location>
        <begin position="235"/>
        <end position="244"/>
    </location>
</feature>
<accession>A0A284RJJ0</accession>
<gene>
    <name evidence="3" type="ORF">ARMOST_12311</name>
</gene>
<evidence type="ECO:0000256" key="1">
    <source>
        <dbReference type="SAM" id="MobiDB-lite"/>
    </source>
</evidence>
<keyword evidence="2" id="KW-0472">Membrane</keyword>
<dbReference type="Proteomes" id="UP000219338">
    <property type="component" value="Unassembled WGS sequence"/>
</dbReference>
<evidence type="ECO:0000256" key="2">
    <source>
        <dbReference type="SAM" id="Phobius"/>
    </source>
</evidence>
<name>A0A284RJJ0_ARMOS</name>
<keyword evidence="2" id="KW-0812">Transmembrane</keyword>
<evidence type="ECO:0000313" key="3">
    <source>
        <dbReference type="EMBL" id="SJL08936.1"/>
    </source>
</evidence>
<keyword evidence="4" id="KW-1185">Reference proteome</keyword>
<dbReference type="EMBL" id="FUEG01000010">
    <property type="protein sequence ID" value="SJL08936.1"/>
    <property type="molecule type" value="Genomic_DNA"/>
</dbReference>
<evidence type="ECO:0000313" key="4">
    <source>
        <dbReference type="Proteomes" id="UP000219338"/>
    </source>
</evidence>
<reference evidence="4" key="1">
    <citation type="journal article" date="2017" name="Nat. Ecol. Evol.">
        <title>Genome expansion and lineage-specific genetic innovations in the forest pathogenic fungi Armillaria.</title>
        <authorList>
            <person name="Sipos G."/>
            <person name="Prasanna A.N."/>
            <person name="Walter M.C."/>
            <person name="O'Connor E."/>
            <person name="Balint B."/>
            <person name="Krizsan K."/>
            <person name="Kiss B."/>
            <person name="Hess J."/>
            <person name="Varga T."/>
            <person name="Slot J."/>
            <person name="Riley R."/>
            <person name="Boka B."/>
            <person name="Rigling D."/>
            <person name="Barry K."/>
            <person name="Lee J."/>
            <person name="Mihaltcheva S."/>
            <person name="LaButti K."/>
            <person name="Lipzen A."/>
            <person name="Waldron R."/>
            <person name="Moloney N.M."/>
            <person name="Sperisen C."/>
            <person name="Kredics L."/>
            <person name="Vagvoelgyi C."/>
            <person name="Patrignani A."/>
            <person name="Fitzpatrick D."/>
            <person name="Nagy I."/>
            <person name="Doyle S."/>
            <person name="Anderson J.B."/>
            <person name="Grigoriev I.V."/>
            <person name="Gueldener U."/>
            <person name="Muensterkoetter M."/>
            <person name="Nagy L.G."/>
        </authorList>
    </citation>
    <scope>NUCLEOTIDE SEQUENCE [LARGE SCALE GENOMIC DNA]</scope>
    <source>
        <strain evidence="4">C18/9</strain>
    </source>
</reference>
<proteinExistence type="predicted"/>